<dbReference type="InterPro" id="IPR035959">
    <property type="entry name" value="RutC-like_sf"/>
</dbReference>
<dbReference type="RefSeq" id="WP_095132029.1">
    <property type="nucleotide sequence ID" value="NZ_NIBG01000003.1"/>
</dbReference>
<proteinExistence type="inferred from homology"/>
<dbReference type="GO" id="GO:0005829">
    <property type="term" value="C:cytosol"/>
    <property type="evidence" value="ECO:0007669"/>
    <property type="project" value="TreeGrafter"/>
</dbReference>
<dbReference type="InterPro" id="IPR019897">
    <property type="entry name" value="RidA_CS"/>
</dbReference>
<comment type="caution">
    <text evidence="2">The sequence shown here is derived from an EMBL/GenBank/DDBJ whole genome shotgun (WGS) entry which is preliminary data.</text>
</comment>
<dbReference type="SUPFAM" id="SSF55298">
    <property type="entry name" value="YjgF-like"/>
    <property type="match status" value="1"/>
</dbReference>
<dbReference type="CDD" id="cd00448">
    <property type="entry name" value="YjgF_YER057c_UK114_family"/>
    <property type="match status" value="1"/>
</dbReference>
<dbReference type="Pfam" id="PF01042">
    <property type="entry name" value="Ribonuc_L-PSP"/>
    <property type="match status" value="1"/>
</dbReference>
<dbReference type="FunFam" id="3.30.1330.40:FF:000001">
    <property type="entry name" value="L-PSP family endoribonuclease"/>
    <property type="match status" value="1"/>
</dbReference>
<dbReference type="InterPro" id="IPR006175">
    <property type="entry name" value="YjgF/YER057c/UK114"/>
</dbReference>
<name>A0A267MLL6_9FIRM</name>
<accession>A0A267MLL6</accession>
<comment type="similarity">
    <text evidence="1">Belongs to the RutC family.</text>
</comment>
<dbReference type="Proteomes" id="UP000216024">
    <property type="component" value="Unassembled WGS sequence"/>
</dbReference>
<keyword evidence="3" id="KW-1185">Reference proteome</keyword>
<evidence type="ECO:0000313" key="2">
    <source>
        <dbReference type="EMBL" id="PAB60479.1"/>
    </source>
</evidence>
<dbReference type="NCBIfam" id="TIGR00004">
    <property type="entry name" value="Rid family detoxifying hydrolase"/>
    <property type="match status" value="1"/>
</dbReference>
<sequence length="125" mass="14228">MKKIISIDKAPLAVGPYSQAVVHNNMIFLSGQICINPETSEMERDSIARQTRRVLHNIKNILEEAGSSLDKVLKCNVYISSMEKFEDMNEVYKEFFSVNPPARVTVAVKELYDDLDIEMDVIAYI</sequence>
<dbReference type="InterPro" id="IPR006056">
    <property type="entry name" value="RidA"/>
</dbReference>
<dbReference type="PANTHER" id="PTHR11803">
    <property type="entry name" value="2-IMINOBUTANOATE/2-IMINOPROPANOATE DEAMINASE RIDA"/>
    <property type="match status" value="1"/>
</dbReference>
<evidence type="ECO:0000256" key="1">
    <source>
        <dbReference type="ARBA" id="ARBA00010552"/>
    </source>
</evidence>
<organism evidence="2 3">
    <name type="scientific">Anaeromicrobium sediminis</name>
    <dbReference type="NCBI Taxonomy" id="1478221"/>
    <lineage>
        <taxon>Bacteria</taxon>
        <taxon>Bacillati</taxon>
        <taxon>Bacillota</taxon>
        <taxon>Clostridia</taxon>
        <taxon>Peptostreptococcales</taxon>
        <taxon>Thermotaleaceae</taxon>
        <taxon>Anaeromicrobium</taxon>
    </lineage>
</organism>
<evidence type="ECO:0000313" key="3">
    <source>
        <dbReference type="Proteomes" id="UP000216024"/>
    </source>
</evidence>
<dbReference type="Gene3D" id="3.30.1330.40">
    <property type="entry name" value="RutC-like"/>
    <property type="match status" value="1"/>
</dbReference>
<dbReference type="AlphaFoldDB" id="A0A267MLL6"/>
<dbReference type="PANTHER" id="PTHR11803:SF39">
    <property type="entry name" value="2-IMINOBUTANOATE_2-IMINOPROPANOATE DEAMINASE"/>
    <property type="match status" value="1"/>
</dbReference>
<protein>
    <submittedName>
        <fullName evidence="2">Reactive intermediate/imine deaminase</fullName>
    </submittedName>
</protein>
<gene>
    <name evidence="2" type="ORF">CCE28_06165</name>
</gene>
<reference evidence="2 3" key="1">
    <citation type="submission" date="2017-06" db="EMBL/GenBank/DDBJ databases">
        <title>Draft genome sequence of anaerobic fermentative bacterium Anaeromicrobium sediminis DY2726D isolated from West Pacific Ocean sediments.</title>
        <authorList>
            <person name="Zeng X."/>
        </authorList>
    </citation>
    <scope>NUCLEOTIDE SEQUENCE [LARGE SCALE GENOMIC DNA]</scope>
    <source>
        <strain evidence="2 3">DY2726D</strain>
    </source>
</reference>
<dbReference type="OrthoDB" id="9803101at2"/>
<dbReference type="EMBL" id="NIBG01000003">
    <property type="protein sequence ID" value="PAB60479.1"/>
    <property type="molecule type" value="Genomic_DNA"/>
</dbReference>
<dbReference type="PROSITE" id="PS01094">
    <property type="entry name" value="UPF0076"/>
    <property type="match status" value="1"/>
</dbReference>
<dbReference type="GO" id="GO:0019239">
    <property type="term" value="F:deaminase activity"/>
    <property type="evidence" value="ECO:0007669"/>
    <property type="project" value="TreeGrafter"/>
</dbReference>